<name>A0A8K0STC0_9HYPO</name>
<feature type="domain" description="Ketosynthase family 3 (KS3)" evidence="10">
    <location>
        <begin position="386"/>
        <end position="809"/>
    </location>
</feature>
<dbReference type="InterPro" id="IPR014030">
    <property type="entry name" value="Ketoacyl_synth_N"/>
</dbReference>
<dbReference type="Pfam" id="PF08242">
    <property type="entry name" value="Methyltransf_12"/>
    <property type="match status" value="1"/>
</dbReference>
<dbReference type="InterPro" id="IPR032088">
    <property type="entry name" value="SAT"/>
</dbReference>
<comment type="caution">
    <text evidence="12">The sequence shown here is derived from an EMBL/GenBank/DDBJ whole genome shotgun (WGS) entry which is preliminary data.</text>
</comment>
<dbReference type="InterPro" id="IPR001227">
    <property type="entry name" value="Ac_transferase_dom_sf"/>
</dbReference>
<evidence type="ECO:0000259" key="9">
    <source>
        <dbReference type="PROSITE" id="PS50075"/>
    </source>
</evidence>
<dbReference type="Pfam" id="PF21089">
    <property type="entry name" value="PKS_DH_N"/>
    <property type="match status" value="1"/>
</dbReference>
<dbReference type="SUPFAM" id="SSF53474">
    <property type="entry name" value="alpha/beta-Hydrolases"/>
    <property type="match status" value="1"/>
</dbReference>
<dbReference type="GO" id="GO:0031177">
    <property type="term" value="F:phosphopantetheine binding"/>
    <property type="evidence" value="ECO:0007669"/>
    <property type="project" value="InterPro"/>
</dbReference>
<dbReference type="InterPro" id="IPR018201">
    <property type="entry name" value="Ketoacyl_synth_AS"/>
</dbReference>
<dbReference type="InterPro" id="IPR014031">
    <property type="entry name" value="Ketoacyl_synth_C"/>
</dbReference>
<dbReference type="Pfam" id="PF00109">
    <property type="entry name" value="ketoacyl-synt"/>
    <property type="match status" value="1"/>
</dbReference>
<dbReference type="InterPro" id="IPR049552">
    <property type="entry name" value="PKS_DH_N"/>
</dbReference>
<organism evidence="12 13">
    <name type="scientific">Stachybotrys elegans</name>
    <dbReference type="NCBI Taxonomy" id="80388"/>
    <lineage>
        <taxon>Eukaryota</taxon>
        <taxon>Fungi</taxon>
        <taxon>Dikarya</taxon>
        <taxon>Ascomycota</taxon>
        <taxon>Pezizomycotina</taxon>
        <taxon>Sordariomycetes</taxon>
        <taxon>Hypocreomycetidae</taxon>
        <taxon>Hypocreales</taxon>
        <taxon>Stachybotryaceae</taxon>
        <taxon>Stachybotrys</taxon>
    </lineage>
</organism>
<dbReference type="Pfam" id="PF18558">
    <property type="entry name" value="HTH_51"/>
    <property type="match status" value="1"/>
</dbReference>
<evidence type="ECO:0000259" key="11">
    <source>
        <dbReference type="PROSITE" id="PS52019"/>
    </source>
</evidence>
<evidence type="ECO:0000256" key="1">
    <source>
        <dbReference type="ARBA" id="ARBA00004721"/>
    </source>
</evidence>
<dbReference type="InterPro" id="IPR036736">
    <property type="entry name" value="ACP-like_sf"/>
</dbReference>
<keyword evidence="13" id="KW-1185">Reference proteome</keyword>
<dbReference type="PROSITE" id="PS50075">
    <property type="entry name" value="CARRIER"/>
    <property type="match status" value="2"/>
</dbReference>
<keyword evidence="4" id="KW-0489">Methyltransferase</keyword>
<dbReference type="InterPro" id="IPR041068">
    <property type="entry name" value="HTH_51"/>
</dbReference>
<dbReference type="PROSITE" id="PS00606">
    <property type="entry name" value="KS3_1"/>
    <property type="match status" value="1"/>
</dbReference>
<dbReference type="Pfam" id="PF20434">
    <property type="entry name" value="BD-FAE"/>
    <property type="match status" value="1"/>
</dbReference>
<dbReference type="Gene3D" id="3.40.50.150">
    <property type="entry name" value="Vaccinia Virus protein VP39"/>
    <property type="match status" value="1"/>
</dbReference>
<dbReference type="Gene3D" id="3.40.50.1820">
    <property type="entry name" value="alpha/beta hydrolase"/>
    <property type="match status" value="1"/>
</dbReference>
<proteinExistence type="predicted"/>
<dbReference type="Pfam" id="PF14765">
    <property type="entry name" value="PS-DH"/>
    <property type="match status" value="1"/>
</dbReference>
<dbReference type="PROSITE" id="PS00012">
    <property type="entry name" value="PHOSPHOPANTETHEINE"/>
    <property type="match status" value="1"/>
</dbReference>
<dbReference type="Gene3D" id="3.40.366.10">
    <property type="entry name" value="Malonyl-Coenzyme A Acyl Carrier Protein, domain 2"/>
    <property type="match status" value="2"/>
</dbReference>
<feature type="active site" description="Proton donor; for dehydratase activity" evidence="7">
    <location>
        <position position="1514"/>
    </location>
</feature>
<dbReference type="GO" id="GO:0006633">
    <property type="term" value="P:fatty acid biosynthetic process"/>
    <property type="evidence" value="ECO:0007669"/>
    <property type="project" value="InterPro"/>
</dbReference>
<dbReference type="PANTHER" id="PTHR43775">
    <property type="entry name" value="FATTY ACID SYNTHASE"/>
    <property type="match status" value="1"/>
</dbReference>
<dbReference type="InterPro" id="IPR006162">
    <property type="entry name" value="Ppantetheine_attach_site"/>
</dbReference>
<dbReference type="InterPro" id="IPR013217">
    <property type="entry name" value="Methyltransf_12"/>
</dbReference>
<feature type="active site" description="Proton acceptor; for dehydratase activity" evidence="7">
    <location>
        <position position="1332"/>
    </location>
</feature>
<dbReference type="GO" id="GO:0044550">
    <property type="term" value="P:secondary metabolite biosynthetic process"/>
    <property type="evidence" value="ECO:0007669"/>
    <property type="project" value="TreeGrafter"/>
</dbReference>
<feature type="region of interest" description="N-terminal hotdog fold" evidence="7">
    <location>
        <begin position="1298"/>
        <end position="1430"/>
    </location>
</feature>
<dbReference type="SMART" id="SM00827">
    <property type="entry name" value="PKS_AT"/>
    <property type="match status" value="1"/>
</dbReference>
<dbReference type="InterPro" id="IPR042104">
    <property type="entry name" value="PKS_dehydratase_sf"/>
</dbReference>
<dbReference type="InterPro" id="IPR016039">
    <property type="entry name" value="Thiolase-like"/>
</dbReference>
<keyword evidence="2" id="KW-0596">Phosphopantetheine</keyword>
<dbReference type="GO" id="GO:0004312">
    <property type="term" value="F:fatty acid synthase activity"/>
    <property type="evidence" value="ECO:0007669"/>
    <property type="project" value="TreeGrafter"/>
</dbReference>
<evidence type="ECO:0000256" key="2">
    <source>
        <dbReference type="ARBA" id="ARBA00022450"/>
    </source>
</evidence>
<dbReference type="InterPro" id="IPR029063">
    <property type="entry name" value="SAM-dependent_MTases_sf"/>
</dbReference>
<reference evidence="12" key="1">
    <citation type="journal article" date="2021" name="Nat. Commun.">
        <title>Genetic determinants of endophytism in the Arabidopsis root mycobiome.</title>
        <authorList>
            <person name="Mesny F."/>
            <person name="Miyauchi S."/>
            <person name="Thiergart T."/>
            <person name="Pickel B."/>
            <person name="Atanasova L."/>
            <person name="Karlsson M."/>
            <person name="Huettel B."/>
            <person name="Barry K.W."/>
            <person name="Haridas S."/>
            <person name="Chen C."/>
            <person name="Bauer D."/>
            <person name="Andreopoulos W."/>
            <person name="Pangilinan J."/>
            <person name="LaButti K."/>
            <person name="Riley R."/>
            <person name="Lipzen A."/>
            <person name="Clum A."/>
            <person name="Drula E."/>
            <person name="Henrissat B."/>
            <person name="Kohler A."/>
            <person name="Grigoriev I.V."/>
            <person name="Martin F.M."/>
            <person name="Hacquard S."/>
        </authorList>
    </citation>
    <scope>NUCLEOTIDE SEQUENCE</scope>
    <source>
        <strain evidence="12">MPI-CAGE-CH-0235</strain>
    </source>
</reference>
<evidence type="ECO:0000259" key="10">
    <source>
        <dbReference type="PROSITE" id="PS52004"/>
    </source>
</evidence>
<dbReference type="SUPFAM" id="SSF53335">
    <property type="entry name" value="S-adenosyl-L-methionine-dependent methyltransferases"/>
    <property type="match status" value="1"/>
</dbReference>
<dbReference type="CDD" id="cd00833">
    <property type="entry name" value="PKS"/>
    <property type="match status" value="1"/>
</dbReference>
<feature type="region of interest" description="Disordered" evidence="8">
    <location>
        <begin position="1722"/>
        <end position="1753"/>
    </location>
</feature>
<dbReference type="SUPFAM" id="SSF47336">
    <property type="entry name" value="ACP-like"/>
    <property type="match status" value="2"/>
</dbReference>
<dbReference type="PANTHER" id="PTHR43775:SF21">
    <property type="entry name" value="NON-REDUCING POLYKETIDE SYNTHASE AUSA-RELATED"/>
    <property type="match status" value="1"/>
</dbReference>
<feature type="domain" description="Carrier" evidence="9">
    <location>
        <begin position="1646"/>
        <end position="1729"/>
    </location>
</feature>
<dbReference type="GO" id="GO:0032259">
    <property type="term" value="P:methylation"/>
    <property type="evidence" value="ECO:0007669"/>
    <property type="project" value="UniProtKB-KW"/>
</dbReference>
<dbReference type="InterPro" id="IPR050091">
    <property type="entry name" value="PKS_NRPS_Biosynth_Enz"/>
</dbReference>
<dbReference type="Gene3D" id="1.10.1200.10">
    <property type="entry name" value="ACP-like"/>
    <property type="match status" value="2"/>
</dbReference>
<feature type="domain" description="Carrier" evidence="9">
    <location>
        <begin position="1756"/>
        <end position="1834"/>
    </location>
</feature>
<dbReference type="InterPro" id="IPR049900">
    <property type="entry name" value="PKS_mFAS_DH"/>
</dbReference>
<dbReference type="OrthoDB" id="329835at2759"/>
<dbReference type="InterPro" id="IPR020841">
    <property type="entry name" value="PKS_Beta-ketoAc_synthase_dom"/>
</dbReference>
<keyword evidence="3" id="KW-0597">Phosphoprotein</keyword>
<evidence type="ECO:0000256" key="7">
    <source>
        <dbReference type="PROSITE-ProRule" id="PRU01363"/>
    </source>
</evidence>
<dbReference type="Pfam" id="PF02801">
    <property type="entry name" value="Ketoacyl-synt_C"/>
    <property type="match status" value="1"/>
</dbReference>
<dbReference type="Pfam" id="PF16073">
    <property type="entry name" value="SAT"/>
    <property type="match status" value="1"/>
</dbReference>
<dbReference type="SUPFAM" id="SSF53901">
    <property type="entry name" value="Thiolase-like"/>
    <property type="match status" value="1"/>
</dbReference>
<dbReference type="Proteomes" id="UP000813444">
    <property type="component" value="Unassembled WGS sequence"/>
</dbReference>
<accession>A0A8K0STC0</accession>
<evidence type="ECO:0000313" key="12">
    <source>
        <dbReference type="EMBL" id="KAH7320277.1"/>
    </source>
</evidence>
<dbReference type="Pfam" id="PF00550">
    <property type="entry name" value="PP-binding"/>
    <property type="match status" value="2"/>
</dbReference>
<dbReference type="SMART" id="SM00823">
    <property type="entry name" value="PKS_PP"/>
    <property type="match status" value="2"/>
</dbReference>
<dbReference type="InterPro" id="IPR020806">
    <property type="entry name" value="PKS_PP-bd"/>
</dbReference>
<dbReference type="Gene3D" id="3.40.47.10">
    <property type="match status" value="1"/>
</dbReference>
<gene>
    <name evidence="12" type="ORF">B0I35DRAFT_233406</name>
</gene>
<dbReference type="GO" id="GO:0004315">
    <property type="term" value="F:3-oxoacyl-[acyl-carrier-protein] synthase activity"/>
    <property type="evidence" value="ECO:0007669"/>
    <property type="project" value="InterPro"/>
</dbReference>
<dbReference type="GO" id="GO:0008168">
    <property type="term" value="F:methyltransferase activity"/>
    <property type="evidence" value="ECO:0007669"/>
    <property type="project" value="UniProtKB-KW"/>
</dbReference>
<dbReference type="PROSITE" id="PS52019">
    <property type="entry name" value="PKS_MFAS_DH"/>
    <property type="match status" value="1"/>
</dbReference>
<feature type="region of interest" description="C-terminal hotdog fold" evidence="7">
    <location>
        <begin position="1450"/>
        <end position="1601"/>
    </location>
</feature>
<dbReference type="SMART" id="SM00825">
    <property type="entry name" value="PKS_KS"/>
    <property type="match status" value="1"/>
</dbReference>
<evidence type="ECO:0000256" key="8">
    <source>
        <dbReference type="SAM" id="MobiDB-lite"/>
    </source>
</evidence>
<keyword evidence="6" id="KW-0511">Multifunctional enzyme</keyword>
<protein>
    <submittedName>
        <fullName evidence="12">BcPKS16, polyketide synthase</fullName>
    </submittedName>
</protein>
<evidence type="ECO:0000256" key="6">
    <source>
        <dbReference type="ARBA" id="ARBA00023268"/>
    </source>
</evidence>
<sequence>MELDKKTDESRLSAAFFCPQSRAPDEEYLAALHAFLAANPLGRLLLAKVADLETNQVWSIFASARPEIQALAQGPEYIRVLRDWALYGISGPLAAVRSGIVALPLLVILQIGQYLRYLDFHQLSHDDFLSAVGGAGGLQGYCGGLPSAIAIGCAHSVEQVVENAAICLRLLVGIGAYGEFADDTNGSGSTTLALRLKREGQGQELTLRFPGTYISAITDPRSISIVGPANQLDKLFHHAREEGLQVQKMDIRGKVHNPENTRLAAELCGLCRDNALLQLPEYTQLRVPVRSNKNGHILDCPLTDEIITTILASRCDWYTLLTRVSEDIQQSKRSVNEFVIFGLNDCVPMSPFRSTTYKAFKTEAHQLISNVNRQMSSPITQYQFPADAIAVVGASCRLPGAGSIEQLWDLLKNGMDLHSEIPSDRFDIYGSFRASQSSSFISQRKFYGNFLDDVRCFDNSYFGINAREAMNMDPQQRLLLELSVEALDDAGYLATHKRQDGDDVGCFIGASLVEYLDNTNAHTPTAYTATGTIRAFLCGRLSHFYGWTGPAEVLDTACSSSLVAINRACKAIQAGECRMALAGGVNVIAGMNNYFDLGKAGFLSPTGQCKPFDASADGYCRSEGGGLVVLKPLKQAVADGDAILGVIAGAATNQGGLSTSITVPESAAQKKLYSKVLKQAGIEPRQVTYVEAHGTGTQAGDPLEMDSIRAVFGNRSRDEILHVGSIKGNIGHCETAAGVMGLMKILAMIKFGAIPQQANHYSLNPKIAPLASDGLAIPKKTQPWNSQLKAALVNSYGAAGSNCALLCCDPPVREESDAGLPRNTAFPICISASSEGSLADNIRAVSAHLGRNGDNIDLRDLAYTLNGRRRKHEYAVSIMAKGIGDAKKQLDSLGASDFFKTSPSRKPIILTFSGQHSKRVSLDKSMYDGFPVFRHHLDSCDQELRNLGFPSILPSLIHSDPSTSVTTLQCSQFAVQYACARTWIDAGLKPNVVIGHSLGELTALAVSGVLSLPDAIKLVATRGSLIETKWGAEKGSMLALNCTLKELDLITSTLHNRGPSDLMQPNFEVACHNATNSQVIVGTEDAIAAVEGLLGVEPDLRKIRSQRLDTTHGFHSVLAEPILEELADICGTLQWNEPTIPLESCMEQKIWSIKQYSVSAHARQPVYFFEAVRRLEDSLGSCIWLEAGIDTPITAMIKNACRDPALHVFQSLRTKGKTHPSDCIGDAICALWKEGISLTQWGFMSHEHRLAKPIWLPPYQFEKIRHWLPNIDRAAEMKQKLSRELTAEACQQQPVSPPQLVSIKTEFDEHTRCAEFAINTESRRFVEIVSGHKVRSRPLCPASMYMECVVMALQHLRGDLGTSSSSLVFEKLHFHAALGVKPQGEVLLQVKQSPDQDSWEFTLRTTVPGASRSRETLHGSGIISVTGKSLLDPFHRLVSHFSQQIESRVEVTRMTSKKAYKLFSRVVDYAVFFQGIQSVILDESEAAGTISIPSVQPSRQESTAWRVLDAVTLDAFIQVIGLLMNSSDFVSEDEVMVMVGLDYGVISSACKMDEATQWKVYAKFDNTQQPVGDVFVTAPDGGVVAMLGGCRFNTILISKLEKALDSANGGLERRIGSEWMLRAEEDVVSNAPSEMIATPSSEHNERTALDSCSRLRDMVSEYTGVSYAEILEDAVLSDLGLDSLAAVEMVGELSSKFGLIIDSTELVNCTLKHLYQRLGASKPTIQGTRPRQHSQVTPLNPNGRIQSPADLHNGNADYSDKGSKFLNILADISCVRATDIQPGVVLADLGVDSLSVVDLKHELEEQFSVKLDAQLTDLTVAELMSMISIQQPGRGTADAIPPKQASPASIIPDRTRDLGGPNPFHTLAASDSFFDTSATCKGFLGYWSEVAPFQDKLLIAYIVEAFAALGVDLRQLGSGEVVPQVSHQVQKYNKLISRLWGILCSHDLVAIDERTDDVIRTDGIIGGESAESLQADFEARFPDYQPEANLIGLTGPKLADCLSGKVDAVAVMFGTLESLKIMEGFYSQSPMMATLTEQLCIYLELMLESHKDRPARILEVGAGTGGTTGRLIEVLRSSGIAVEYTFTDISSSLVAKAKNKFKQYPWMQYATFNLEKEVPSELRAKFDIVVSANCVHATTNRTASCRRLGELLAPGGFIVLSEVTCLIDWYDICFGLLDGWWLAENRTAYPLQPAEAWMKTFQEAGYASFSYSRGTTPESNSQQLLVACNQKWDVPKTSKPEQRAESAFGADYKLETMIYKEVSGIPIQADVYFPVVNPGQAMPIALMIHGGGHMTLSRKAIRPAQTEHLLKNGFLPVSIDYRLCPEVTLECGPIADTCDAYRWARLELPGLAAGRGVEVDGTKIVVIGWSSGGHLAMTLGWTAEVAGMPAPSAVLSFYAPIDFESGELDKARLPQVPGRSMRLEQIMEALPRSPITGYTQSAMGDDSKLGWVRPGDPRSELVLALFKEGIGLPLLLHGLPEPGSRGDAVWRRLPSPAQIASISPLARLRDGEYRVPTYVIHGTADQIAPFEGAERFVRELSGSGIRHGFLPLEGVGHIHDVELKPGDALWDSQVGPGYQFLFDLITKR</sequence>
<evidence type="ECO:0000256" key="4">
    <source>
        <dbReference type="ARBA" id="ARBA00022603"/>
    </source>
</evidence>
<evidence type="ECO:0000313" key="13">
    <source>
        <dbReference type="Proteomes" id="UP000813444"/>
    </source>
</evidence>
<dbReference type="SUPFAM" id="SSF52151">
    <property type="entry name" value="FabD/lysophospholipase-like"/>
    <property type="match status" value="1"/>
</dbReference>
<dbReference type="Pfam" id="PF00698">
    <property type="entry name" value="Acyl_transf_1"/>
    <property type="match status" value="1"/>
</dbReference>
<dbReference type="InterPro" id="IPR014043">
    <property type="entry name" value="Acyl_transferase_dom"/>
</dbReference>
<dbReference type="Gene3D" id="3.10.129.110">
    <property type="entry name" value="Polyketide synthase dehydratase"/>
    <property type="match status" value="1"/>
</dbReference>
<evidence type="ECO:0000256" key="5">
    <source>
        <dbReference type="ARBA" id="ARBA00022679"/>
    </source>
</evidence>
<dbReference type="Gene3D" id="3.30.70.3290">
    <property type="match status" value="1"/>
</dbReference>
<dbReference type="EMBL" id="JAGPNK010000006">
    <property type="protein sequence ID" value="KAH7320277.1"/>
    <property type="molecule type" value="Genomic_DNA"/>
</dbReference>
<dbReference type="InterPro" id="IPR009081">
    <property type="entry name" value="PP-bd_ACP"/>
</dbReference>
<dbReference type="InterPro" id="IPR049492">
    <property type="entry name" value="BD-FAE-like_dom"/>
</dbReference>
<dbReference type="InterPro" id="IPR016035">
    <property type="entry name" value="Acyl_Trfase/lysoPLipase"/>
</dbReference>
<dbReference type="PROSITE" id="PS52004">
    <property type="entry name" value="KS3_2"/>
    <property type="match status" value="1"/>
</dbReference>
<keyword evidence="5" id="KW-0808">Transferase</keyword>
<dbReference type="Pfam" id="PF22621">
    <property type="entry name" value="CurL-like_PKS_C"/>
    <property type="match status" value="1"/>
</dbReference>
<evidence type="ECO:0000256" key="3">
    <source>
        <dbReference type="ARBA" id="ARBA00022553"/>
    </source>
</evidence>
<dbReference type="InterPro" id="IPR049551">
    <property type="entry name" value="PKS_DH_C"/>
</dbReference>
<feature type="compositionally biased region" description="Polar residues" evidence="8">
    <location>
        <begin position="1723"/>
        <end position="1745"/>
    </location>
</feature>
<comment type="pathway">
    <text evidence="1">Secondary metabolite biosynthesis; terpenoid biosynthesis.</text>
</comment>
<feature type="domain" description="PKS/mFAS DH" evidence="11">
    <location>
        <begin position="1298"/>
        <end position="1601"/>
    </location>
</feature>
<dbReference type="InterPro" id="IPR029058">
    <property type="entry name" value="AB_hydrolase_fold"/>
</dbReference>